<name>A0ABS2RDZ2_9ACTN</name>
<protein>
    <submittedName>
        <fullName evidence="3">Nucleotide-binding universal stress UspA family protein</fullName>
    </submittedName>
</protein>
<evidence type="ECO:0000256" key="1">
    <source>
        <dbReference type="ARBA" id="ARBA00008791"/>
    </source>
</evidence>
<keyword evidence="4" id="KW-1185">Reference proteome</keyword>
<proteinExistence type="inferred from homology"/>
<evidence type="ECO:0000313" key="3">
    <source>
        <dbReference type="EMBL" id="MBM7797218.1"/>
    </source>
</evidence>
<reference evidence="3 4" key="1">
    <citation type="submission" date="2021-01" db="EMBL/GenBank/DDBJ databases">
        <title>Sequencing the genomes of 1000 actinobacteria strains.</title>
        <authorList>
            <person name="Klenk H.-P."/>
        </authorList>
    </citation>
    <scope>NUCLEOTIDE SEQUENCE [LARGE SCALE GENOMIC DNA]</scope>
    <source>
        <strain evidence="3 4">DSM 18662</strain>
    </source>
</reference>
<comment type="similarity">
    <text evidence="1">Belongs to the universal stress protein A family.</text>
</comment>
<gene>
    <name evidence="3" type="ORF">JOE57_000139</name>
</gene>
<dbReference type="InterPro" id="IPR014729">
    <property type="entry name" value="Rossmann-like_a/b/a_fold"/>
</dbReference>
<dbReference type="InterPro" id="IPR006016">
    <property type="entry name" value="UspA"/>
</dbReference>
<dbReference type="Proteomes" id="UP000704762">
    <property type="component" value="Unassembled WGS sequence"/>
</dbReference>
<feature type="domain" description="UspA" evidence="2">
    <location>
        <begin position="48"/>
        <end position="106"/>
    </location>
</feature>
<dbReference type="Gene3D" id="3.40.50.620">
    <property type="entry name" value="HUPs"/>
    <property type="match status" value="1"/>
</dbReference>
<comment type="caution">
    <text evidence="3">The sequence shown here is derived from an EMBL/GenBank/DDBJ whole genome shotgun (WGS) entry which is preliminary data.</text>
</comment>
<sequence length="125" mass="13991">MNVYADRPEAERVWTRGFPAQDLEPVPAVEYEDPEVQRVFDSVNPRASWSLEYAQGDPGEVLVQQSHHARMLVIGTREHTGIGRLRSGSVSHHCLSHATCPVVAVPDHRLEEQAKEDRPVAESTL</sequence>
<dbReference type="SUPFAM" id="SSF52402">
    <property type="entry name" value="Adenine nucleotide alpha hydrolases-like"/>
    <property type="match status" value="1"/>
</dbReference>
<dbReference type="Pfam" id="PF00582">
    <property type="entry name" value="Usp"/>
    <property type="match status" value="1"/>
</dbReference>
<dbReference type="PANTHER" id="PTHR46553:SF3">
    <property type="entry name" value="ADENINE NUCLEOTIDE ALPHA HYDROLASES-LIKE SUPERFAMILY PROTEIN"/>
    <property type="match status" value="1"/>
</dbReference>
<dbReference type="PRINTS" id="PR01438">
    <property type="entry name" value="UNVRSLSTRESS"/>
</dbReference>
<evidence type="ECO:0000259" key="2">
    <source>
        <dbReference type="Pfam" id="PF00582"/>
    </source>
</evidence>
<dbReference type="EMBL" id="JAFBCF010000001">
    <property type="protein sequence ID" value="MBM7797218.1"/>
    <property type="molecule type" value="Genomic_DNA"/>
</dbReference>
<organism evidence="3 4">
    <name type="scientific">Microlunatus panaciterrae</name>
    <dbReference type="NCBI Taxonomy" id="400768"/>
    <lineage>
        <taxon>Bacteria</taxon>
        <taxon>Bacillati</taxon>
        <taxon>Actinomycetota</taxon>
        <taxon>Actinomycetes</taxon>
        <taxon>Propionibacteriales</taxon>
        <taxon>Propionibacteriaceae</taxon>
        <taxon>Microlunatus</taxon>
    </lineage>
</organism>
<accession>A0ABS2RDZ2</accession>
<dbReference type="InterPro" id="IPR006015">
    <property type="entry name" value="Universal_stress_UspA"/>
</dbReference>
<evidence type="ECO:0000313" key="4">
    <source>
        <dbReference type="Proteomes" id="UP000704762"/>
    </source>
</evidence>
<dbReference type="PANTHER" id="PTHR46553">
    <property type="entry name" value="ADENINE NUCLEOTIDE ALPHA HYDROLASES-LIKE SUPERFAMILY PROTEIN"/>
    <property type="match status" value="1"/>
</dbReference>